<feature type="chain" id="PRO_5033012016" evidence="2">
    <location>
        <begin position="20"/>
        <end position="262"/>
    </location>
</feature>
<keyword evidence="2" id="KW-0732">Signal</keyword>
<evidence type="ECO:0000256" key="2">
    <source>
        <dbReference type="SAM" id="SignalP"/>
    </source>
</evidence>
<evidence type="ECO:0000256" key="1">
    <source>
        <dbReference type="SAM" id="MobiDB-lite"/>
    </source>
</evidence>
<organism evidence="4 5">
    <name type="scientific">Paracoccus litorisediminis</name>
    <dbReference type="NCBI Taxonomy" id="2006130"/>
    <lineage>
        <taxon>Bacteria</taxon>
        <taxon>Pseudomonadati</taxon>
        <taxon>Pseudomonadota</taxon>
        <taxon>Alphaproteobacteria</taxon>
        <taxon>Rhodobacterales</taxon>
        <taxon>Paracoccaceae</taxon>
        <taxon>Paracoccus</taxon>
    </lineage>
</organism>
<gene>
    <name evidence="4" type="ORF">GL300_05730</name>
</gene>
<dbReference type="Pfam" id="PF06904">
    <property type="entry name" value="Extensin-like_C"/>
    <property type="match status" value="1"/>
</dbReference>
<dbReference type="InterPro" id="IPR009683">
    <property type="entry name" value="Extensin-like_C"/>
</dbReference>
<dbReference type="Proteomes" id="UP000449846">
    <property type="component" value="Unassembled WGS sequence"/>
</dbReference>
<sequence length="262" mass="28455">MRTWAAFLLMAMLPMPVFAQDPRPEPRPAEHRPEARPADSPVAVDTPKADEPKPEPPEPKVEIPAGPPISATLREDDFAYSACLLELTLLGADFDESAPLTDPDHADCGIARPITLRAPLPGIQIDGGAVMRCDTARHLAHWLRDFVRPATVLLPGQPQLAGLEPGSTYQCRPTIGNGGESLSEHAFGNAFDIAAFRFRDGSRIEITPRQDDGDLTEAFQQAVRKTACLHFTTVLGPGANAAHENHLHLDIKARKGGFRLCQ</sequence>
<feature type="domain" description="Extensin-like C-terminal" evidence="3">
    <location>
        <begin position="82"/>
        <end position="262"/>
    </location>
</feature>
<comment type="caution">
    <text evidence="4">The sequence shown here is derived from an EMBL/GenBank/DDBJ whole genome shotgun (WGS) entry which is preliminary data.</text>
</comment>
<evidence type="ECO:0000313" key="5">
    <source>
        <dbReference type="Proteomes" id="UP000449846"/>
    </source>
</evidence>
<name>A0A844HK05_9RHOB</name>
<dbReference type="OrthoDB" id="9809788at2"/>
<feature type="compositionally biased region" description="Basic and acidic residues" evidence="1">
    <location>
        <begin position="22"/>
        <end position="37"/>
    </location>
</feature>
<dbReference type="AlphaFoldDB" id="A0A844HK05"/>
<feature type="compositionally biased region" description="Basic and acidic residues" evidence="1">
    <location>
        <begin position="47"/>
        <end position="61"/>
    </location>
</feature>
<proteinExistence type="predicted"/>
<dbReference type="EMBL" id="WMIG01000002">
    <property type="protein sequence ID" value="MTH58707.1"/>
    <property type="molecule type" value="Genomic_DNA"/>
</dbReference>
<keyword evidence="5" id="KW-1185">Reference proteome</keyword>
<evidence type="ECO:0000259" key="3">
    <source>
        <dbReference type="Pfam" id="PF06904"/>
    </source>
</evidence>
<feature type="region of interest" description="Disordered" evidence="1">
    <location>
        <begin position="17"/>
        <end position="68"/>
    </location>
</feature>
<feature type="signal peptide" evidence="2">
    <location>
        <begin position="1"/>
        <end position="19"/>
    </location>
</feature>
<dbReference type="RefSeq" id="WP_155038637.1">
    <property type="nucleotide sequence ID" value="NZ_JBHGCD010000005.1"/>
</dbReference>
<reference evidence="4 5" key="1">
    <citation type="submission" date="2019-11" db="EMBL/GenBank/DDBJ databases">
        <authorList>
            <person name="Dong K."/>
        </authorList>
    </citation>
    <scope>NUCLEOTIDE SEQUENCE [LARGE SCALE GENOMIC DNA]</scope>
    <source>
        <strain evidence="4 5">NBRC 112902</strain>
    </source>
</reference>
<evidence type="ECO:0000313" key="4">
    <source>
        <dbReference type="EMBL" id="MTH58707.1"/>
    </source>
</evidence>
<protein>
    <submittedName>
        <fullName evidence="4">Extensin</fullName>
    </submittedName>
</protein>
<accession>A0A844HK05</accession>